<feature type="domain" description="EAL" evidence="2">
    <location>
        <begin position="388"/>
        <end position="640"/>
    </location>
</feature>
<protein>
    <submittedName>
        <fullName evidence="3">GGDEF domain-containing phosphodiesterase</fullName>
    </submittedName>
</protein>
<dbReference type="Gene3D" id="3.20.20.450">
    <property type="entry name" value="EAL domain"/>
    <property type="match status" value="1"/>
</dbReference>
<reference evidence="3" key="2">
    <citation type="submission" date="2021-04" db="EMBL/GenBank/DDBJ databases">
        <authorList>
            <person name="Gilroy R."/>
        </authorList>
    </citation>
    <scope>NUCLEOTIDE SEQUENCE</scope>
    <source>
        <strain evidence="3">14324</strain>
    </source>
</reference>
<evidence type="ECO:0000256" key="1">
    <source>
        <dbReference type="SAM" id="Phobius"/>
    </source>
</evidence>
<dbReference type="Pfam" id="PF00563">
    <property type="entry name" value="EAL"/>
    <property type="match status" value="1"/>
</dbReference>
<dbReference type="InterPro" id="IPR050706">
    <property type="entry name" value="Cyclic-di-GMP_PDE-like"/>
</dbReference>
<comment type="caution">
    <text evidence="3">The sequence shown here is derived from an EMBL/GenBank/DDBJ whole genome shotgun (WGS) entry which is preliminary data.</text>
</comment>
<dbReference type="InterPro" id="IPR035919">
    <property type="entry name" value="EAL_sf"/>
</dbReference>
<reference evidence="3" key="1">
    <citation type="journal article" date="2021" name="PeerJ">
        <title>Extensive microbial diversity within the chicken gut microbiome revealed by metagenomics and culture.</title>
        <authorList>
            <person name="Gilroy R."/>
            <person name="Ravi A."/>
            <person name="Getino M."/>
            <person name="Pursley I."/>
            <person name="Horton D.L."/>
            <person name="Alikhan N.F."/>
            <person name="Baker D."/>
            <person name="Gharbi K."/>
            <person name="Hall N."/>
            <person name="Watson M."/>
            <person name="Adriaenssens E.M."/>
            <person name="Foster-Nyarko E."/>
            <person name="Jarju S."/>
            <person name="Secka A."/>
            <person name="Antonio M."/>
            <person name="Oren A."/>
            <person name="Chaudhuri R.R."/>
            <person name="La Ragione R."/>
            <person name="Hildebrand F."/>
            <person name="Pallen M.J."/>
        </authorList>
    </citation>
    <scope>NUCLEOTIDE SEQUENCE</scope>
    <source>
        <strain evidence="3">14324</strain>
    </source>
</reference>
<dbReference type="PROSITE" id="PS50883">
    <property type="entry name" value="EAL"/>
    <property type="match status" value="1"/>
</dbReference>
<dbReference type="Pfam" id="PF00990">
    <property type="entry name" value="GGDEF"/>
    <property type="match status" value="1"/>
</dbReference>
<proteinExistence type="predicted"/>
<dbReference type="EMBL" id="DXBU01000070">
    <property type="protein sequence ID" value="HIZ22170.1"/>
    <property type="molecule type" value="Genomic_DNA"/>
</dbReference>
<organism evidence="3 4">
    <name type="scientific">Candidatus Blautia faecigallinarum</name>
    <dbReference type="NCBI Taxonomy" id="2838488"/>
    <lineage>
        <taxon>Bacteria</taxon>
        <taxon>Bacillati</taxon>
        <taxon>Bacillota</taxon>
        <taxon>Clostridia</taxon>
        <taxon>Lachnospirales</taxon>
        <taxon>Lachnospiraceae</taxon>
        <taxon>Blautia</taxon>
    </lineage>
</organism>
<dbReference type="SUPFAM" id="SSF55073">
    <property type="entry name" value="Nucleotide cyclase"/>
    <property type="match status" value="1"/>
</dbReference>
<feature type="transmembrane region" description="Helical" evidence="1">
    <location>
        <begin position="6"/>
        <end position="24"/>
    </location>
</feature>
<accession>A0A9D2ITF4</accession>
<feature type="transmembrane region" description="Helical" evidence="1">
    <location>
        <begin position="70"/>
        <end position="96"/>
    </location>
</feature>
<dbReference type="InterPro" id="IPR001633">
    <property type="entry name" value="EAL_dom"/>
</dbReference>
<dbReference type="InterPro" id="IPR043128">
    <property type="entry name" value="Rev_trsase/Diguanyl_cyclase"/>
</dbReference>
<dbReference type="SMART" id="SM00052">
    <property type="entry name" value="EAL"/>
    <property type="match status" value="1"/>
</dbReference>
<evidence type="ECO:0000313" key="3">
    <source>
        <dbReference type="EMBL" id="HIZ22170.1"/>
    </source>
</evidence>
<keyword evidence="1" id="KW-1133">Transmembrane helix</keyword>
<dbReference type="InterPro" id="IPR000160">
    <property type="entry name" value="GGDEF_dom"/>
</dbReference>
<keyword evidence="1" id="KW-0812">Transmembrane</keyword>
<evidence type="ECO:0000313" key="4">
    <source>
        <dbReference type="Proteomes" id="UP000824041"/>
    </source>
</evidence>
<gene>
    <name evidence="3" type="ORF">IAA21_05155</name>
</gene>
<dbReference type="SMART" id="SM00267">
    <property type="entry name" value="GGDEF"/>
    <property type="match status" value="1"/>
</dbReference>
<keyword evidence="1" id="KW-0472">Membrane</keyword>
<feature type="transmembrane region" description="Helical" evidence="1">
    <location>
        <begin position="187"/>
        <end position="215"/>
    </location>
</feature>
<dbReference type="AlphaFoldDB" id="A0A9D2ITF4"/>
<feature type="transmembrane region" description="Helical" evidence="1">
    <location>
        <begin position="149"/>
        <end position="166"/>
    </location>
</feature>
<feature type="transmembrane region" description="Helical" evidence="1">
    <location>
        <begin position="36"/>
        <end position="58"/>
    </location>
</feature>
<dbReference type="Gene3D" id="3.30.70.270">
    <property type="match status" value="1"/>
</dbReference>
<dbReference type="PANTHER" id="PTHR33121:SF79">
    <property type="entry name" value="CYCLIC DI-GMP PHOSPHODIESTERASE PDED-RELATED"/>
    <property type="match status" value="1"/>
</dbReference>
<dbReference type="SUPFAM" id="SSF141868">
    <property type="entry name" value="EAL domain-like"/>
    <property type="match status" value="1"/>
</dbReference>
<evidence type="ECO:0000259" key="2">
    <source>
        <dbReference type="PROSITE" id="PS50883"/>
    </source>
</evidence>
<dbReference type="PANTHER" id="PTHR33121">
    <property type="entry name" value="CYCLIC DI-GMP PHOSPHODIESTERASE PDEF"/>
    <property type="match status" value="1"/>
</dbReference>
<dbReference type="InterPro" id="IPR029787">
    <property type="entry name" value="Nucleotide_cyclase"/>
</dbReference>
<sequence>MTKWHMLAELLSLFFMLLMFLYYYEKNAVLSFRRRVFNWIFGFSISSVILDLICVHTIGNFSQLPSWLNFILNTAYFILIVLVCSMIALYLFDLMLEHVYDKKCYKRYVFGLVILNTGFLCAALSNVYTKVLFYFSPEGRYVRGPLNRLGYGIMAAELVMVLTCYWRNRAAVPPKVVRVIRTLPPIAAVLTCFQIAYPQILLNGTITAVAILILYSNFQTCQIERDYLTHLGNRKSFLNDISAKIESGQAFQIVSVSLKRFNEINENYDHAFGDALLFTVGKWLGEVSAEGSAYRVSNVSFAAVFPYYDDGQAEKNAENIYERFEGTWRCKGAICRLTACTCDLIWNGQACTPKLIMEYLETMPEMGRLEGSEWIRFNERVAARIRRVKHLEAILRSSIKEDRFTIVLQPLYDCKNKGFSCGEALVRLKDYDGTPVPAGEFIPIAERMGLIDEISWAVFEKVCRFLSSHRDLPLESISVNFSMQQFVDPRLLENIENCMKKYKIPFDRIKIEITERVIIQDLDFVKQIMGKMNEKGLGFYLDDFGSGYSNIAVLMQLPFEYVKLDKSVLNYSLDEENVRKAAYHMLSFFHNIGFKVVCEGIETEKQAKTITELGADFIQGFYYARPMEEEAFADFISRRSVQPK</sequence>
<feature type="transmembrane region" description="Helical" evidence="1">
    <location>
        <begin position="108"/>
        <end position="129"/>
    </location>
</feature>
<name>A0A9D2ITF4_9FIRM</name>
<dbReference type="GO" id="GO:0071111">
    <property type="term" value="F:cyclic-guanylate-specific phosphodiesterase activity"/>
    <property type="evidence" value="ECO:0007669"/>
    <property type="project" value="InterPro"/>
</dbReference>
<dbReference type="Proteomes" id="UP000824041">
    <property type="component" value="Unassembled WGS sequence"/>
</dbReference>
<dbReference type="CDD" id="cd01948">
    <property type="entry name" value="EAL"/>
    <property type="match status" value="1"/>
</dbReference>